<dbReference type="CDD" id="cd00051">
    <property type="entry name" value="EFh"/>
    <property type="match status" value="1"/>
</dbReference>
<dbReference type="InterPro" id="IPR002048">
    <property type="entry name" value="EF_hand_dom"/>
</dbReference>
<dbReference type="InterPro" id="IPR018247">
    <property type="entry name" value="EF_Hand_1_Ca_BS"/>
</dbReference>
<dbReference type="PROSITE" id="PS50222">
    <property type="entry name" value="EF_HAND_2"/>
    <property type="match status" value="1"/>
</dbReference>
<evidence type="ECO:0000256" key="1">
    <source>
        <dbReference type="ARBA" id="ARBA00022737"/>
    </source>
</evidence>
<reference evidence="4" key="1">
    <citation type="submission" date="2014-11" db="EMBL/GenBank/DDBJ databases">
        <authorList>
            <person name="Otto D Thomas"/>
            <person name="Naeem Raeece"/>
        </authorList>
    </citation>
    <scope>NUCLEOTIDE SEQUENCE</scope>
</reference>
<keyword evidence="2" id="KW-0106">Calcium</keyword>
<protein>
    <recommendedName>
        <fullName evidence="3">EF-hand domain-containing protein</fullName>
    </recommendedName>
</protein>
<organism evidence="4">
    <name type="scientific">Chromera velia CCMP2878</name>
    <dbReference type="NCBI Taxonomy" id="1169474"/>
    <lineage>
        <taxon>Eukaryota</taxon>
        <taxon>Sar</taxon>
        <taxon>Alveolata</taxon>
        <taxon>Colpodellida</taxon>
        <taxon>Chromeraceae</taxon>
        <taxon>Chromera</taxon>
    </lineage>
</organism>
<evidence type="ECO:0000259" key="3">
    <source>
        <dbReference type="PROSITE" id="PS50222"/>
    </source>
</evidence>
<dbReference type="InterPro" id="IPR011992">
    <property type="entry name" value="EF-hand-dom_pair"/>
</dbReference>
<dbReference type="VEuPathDB" id="CryptoDB:Cvel_12961"/>
<evidence type="ECO:0000313" key="4">
    <source>
        <dbReference type="EMBL" id="CEM54668.1"/>
    </source>
</evidence>
<dbReference type="EMBL" id="CDMZ01005806">
    <property type="protein sequence ID" value="CEM54668.1"/>
    <property type="molecule type" value="Genomic_DNA"/>
</dbReference>
<dbReference type="InterPro" id="IPR050403">
    <property type="entry name" value="Myosin_RLC"/>
</dbReference>
<evidence type="ECO:0000256" key="2">
    <source>
        <dbReference type="ARBA" id="ARBA00022837"/>
    </source>
</evidence>
<dbReference type="PANTHER" id="PTHR23049">
    <property type="entry name" value="MYOSIN REGULATORY LIGHT CHAIN 2"/>
    <property type="match status" value="1"/>
</dbReference>
<dbReference type="PROSITE" id="PS00018">
    <property type="entry name" value="EF_HAND_1"/>
    <property type="match status" value="1"/>
</dbReference>
<dbReference type="PhylomeDB" id="A0A0G4IC78"/>
<dbReference type="GO" id="GO:0005509">
    <property type="term" value="F:calcium ion binding"/>
    <property type="evidence" value="ECO:0007669"/>
    <property type="project" value="InterPro"/>
</dbReference>
<gene>
    <name evidence="4" type="ORF">Cvel_12961</name>
</gene>
<feature type="domain" description="EF-hand" evidence="3">
    <location>
        <begin position="110"/>
        <end position="145"/>
    </location>
</feature>
<dbReference type="SUPFAM" id="SSF47473">
    <property type="entry name" value="EF-hand"/>
    <property type="match status" value="1"/>
</dbReference>
<sequence>MTVRMISRGLHLLSSSKGFSSRKIRSRSFGSVCGDRGDCGEATGVMVTPPAVAEPAAGEEMSTCKVAVLYRAFGQTPTEEEMRGILRGSPTLVDFDAFVALFRKNYRIPTPQSALIAALQVFDTNNSGLISRDEIRKALCHLAEPLTSREADQILSLVPADDTGKFDYTALARV</sequence>
<accession>A0A0G4IC78</accession>
<name>A0A0G4IC78_9ALVE</name>
<dbReference type="AlphaFoldDB" id="A0A0G4IC78"/>
<dbReference type="Gene3D" id="1.10.238.10">
    <property type="entry name" value="EF-hand"/>
    <property type="match status" value="1"/>
</dbReference>
<proteinExistence type="predicted"/>
<keyword evidence="1" id="KW-0677">Repeat</keyword>